<dbReference type="EMBL" id="CP000927">
    <property type="protein sequence ID" value="ABZ72374.1"/>
    <property type="molecule type" value="Genomic_DNA"/>
</dbReference>
<dbReference type="OrthoDB" id="9803968at2"/>
<dbReference type="KEGG" id="cak:Caul_3247"/>
<evidence type="ECO:0000259" key="4">
    <source>
        <dbReference type="Pfam" id="PF13193"/>
    </source>
</evidence>
<dbReference type="GO" id="GO:0006631">
    <property type="term" value="P:fatty acid metabolic process"/>
    <property type="evidence" value="ECO:0007669"/>
    <property type="project" value="TreeGrafter"/>
</dbReference>
<evidence type="ECO:0000259" key="3">
    <source>
        <dbReference type="Pfam" id="PF00501"/>
    </source>
</evidence>
<evidence type="ECO:0000256" key="2">
    <source>
        <dbReference type="ARBA" id="ARBA00022598"/>
    </source>
</evidence>
<accession>B0T3R0</accession>
<dbReference type="InterPro" id="IPR025110">
    <property type="entry name" value="AMP-bd_C"/>
</dbReference>
<dbReference type="Pfam" id="PF00501">
    <property type="entry name" value="AMP-binding"/>
    <property type="match status" value="1"/>
</dbReference>
<dbReference type="eggNOG" id="COG0318">
    <property type="taxonomic scope" value="Bacteria"/>
</dbReference>
<reference evidence="5" key="1">
    <citation type="submission" date="2008-01" db="EMBL/GenBank/DDBJ databases">
        <title>Complete sequence of chromosome of Caulobacter sp. K31.</title>
        <authorList>
            <consortium name="US DOE Joint Genome Institute"/>
            <person name="Copeland A."/>
            <person name="Lucas S."/>
            <person name="Lapidus A."/>
            <person name="Barry K."/>
            <person name="Glavina del Rio T."/>
            <person name="Dalin E."/>
            <person name="Tice H."/>
            <person name="Pitluck S."/>
            <person name="Bruce D."/>
            <person name="Goodwin L."/>
            <person name="Thompson L.S."/>
            <person name="Brettin T."/>
            <person name="Detter J.C."/>
            <person name="Han C."/>
            <person name="Schmutz J."/>
            <person name="Larimer F."/>
            <person name="Land M."/>
            <person name="Hauser L."/>
            <person name="Kyrpides N."/>
            <person name="Kim E."/>
            <person name="Stephens C."/>
            <person name="Richardson P."/>
        </authorList>
    </citation>
    <scope>NUCLEOTIDE SEQUENCE [LARGE SCALE GENOMIC DNA]</scope>
    <source>
        <strain evidence="5">K31</strain>
    </source>
</reference>
<feature type="domain" description="AMP-binding enzyme C-terminal" evidence="4">
    <location>
        <begin position="404"/>
        <end position="474"/>
    </location>
</feature>
<protein>
    <submittedName>
        <fullName evidence="5">AMP-dependent synthetase and ligase</fullName>
    </submittedName>
</protein>
<dbReference type="Gene3D" id="3.30.300.30">
    <property type="match status" value="1"/>
</dbReference>
<gene>
    <name evidence="5" type="ordered locus">Caul_3247</name>
</gene>
<dbReference type="SUPFAM" id="SSF56801">
    <property type="entry name" value="Acetyl-CoA synthetase-like"/>
    <property type="match status" value="1"/>
</dbReference>
<dbReference type="HOGENOM" id="CLU_000022_59_0_5"/>
<dbReference type="PANTHER" id="PTHR43201:SF5">
    <property type="entry name" value="MEDIUM-CHAIN ACYL-COA LIGASE ACSF2, MITOCHONDRIAL"/>
    <property type="match status" value="1"/>
</dbReference>
<dbReference type="Gene3D" id="3.40.50.12780">
    <property type="entry name" value="N-terminal domain of ligase-like"/>
    <property type="match status" value="1"/>
</dbReference>
<organism evidence="5">
    <name type="scientific">Caulobacter sp. (strain K31)</name>
    <dbReference type="NCBI Taxonomy" id="366602"/>
    <lineage>
        <taxon>Bacteria</taxon>
        <taxon>Pseudomonadati</taxon>
        <taxon>Pseudomonadota</taxon>
        <taxon>Alphaproteobacteria</taxon>
        <taxon>Caulobacterales</taxon>
        <taxon>Caulobacteraceae</taxon>
        <taxon>Caulobacter</taxon>
    </lineage>
</organism>
<proteinExistence type="inferred from homology"/>
<dbReference type="GO" id="GO:0031956">
    <property type="term" value="F:medium-chain fatty acid-CoA ligase activity"/>
    <property type="evidence" value="ECO:0007669"/>
    <property type="project" value="TreeGrafter"/>
</dbReference>
<dbReference type="Pfam" id="PF13193">
    <property type="entry name" value="AMP-binding_C"/>
    <property type="match status" value="1"/>
</dbReference>
<evidence type="ECO:0000256" key="1">
    <source>
        <dbReference type="ARBA" id="ARBA00006432"/>
    </source>
</evidence>
<feature type="domain" description="AMP-dependent synthetase/ligase" evidence="3">
    <location>
        <begin position="19"/>
        <end position="346"/>
    </location>
</feature>
<dbReference type="AlphaFoldDB" id="B0T3R0"/>
<dbReference type="PANTHER" id="PTHR43201">
    <property type="entry name" value="ACYL-COA SYNTHETASE"/>
    <property type="match status" value="1"/>
</dbReference>
<dbReference type="InterPro" id="IPR042099">
    <property type="entry name" value="ANL_N_sf"/>
</dbReference>
<keyword evidence="2 5" id="KW-0436">Ligase</keyword>
<evidence type="ECO:0000313" key="5">
    <source>
        <dbReference type="EMBL" id="ABZ72374.1"/>
    </source>
</evidence>
<dbReference type="InterPro" id="IPR045851">
    <property type="entry name" value="AMP-bd_C_sf"/>
</dbReference>
<name>B0T3R0_CAUSK</name>
<sequence length="497" mass="54613">MDEPSSAPTLLSLGDVLAYHAGRDPDRPAVTHRDVTTTRAQLEALANRRARLLAEHGVGQGDFVVIALPNCLEFFETTFALWKLGAVPCPVSPKLPEIELKAIVETVAPRLIIGPTDARLGGRPILPAGTSPGPQHGPEPLESRISPTWKAVTSGGSTGRPKVIVTRIPATTDPHKAGYAMQRFEETILSPGPLYHNAAFSAAHQCLFAGGHVVDMERFDPETALQLIERYRVGHVVFVPTMMGRIWRLPAETRERYDVSSLRVVVHLAAPCPVWLKEKWIEWLGPDRIFEVYAGTEGVGSTCISGREWLEHKGSVGRVTPGARMRILDEQGRDCAPGQIGEIFFKPSAERADGFSYIGASAKARDGWISLGDLGHVDADDYLYLADRRTDLIVSGGVNIYPAEVEAALDRHPDVRSSVVIGLPDEDLGNRVHAIVQLAPQAMGCVDETAIREFLRDQLVRYKIPRSFEFGVEELRDEAGKARRMQLRDQRIQVTAV</sequence>
<dbReference type="STRING" id="366602.Caul_3247"/>
<dbReference type="InterPro" id="IPR000873">
    <property type="entry name" value="AMP-dep_synth/lig_dom"/>
</dbReference>
<comment type="similarity">
    <text evidence="1">Belongs to the ATP-dependent AMP-binding enzyme family.</text>
</comment>